<protein>
    <submittedName>
        <fullName evidence="8">Response regulator transcription factor</fullName>
    </submittedName>
</protein>
<accession>A0AAX4HMA8</accession>
<feature type="domain" description="Response regulatory" evidence="6">
    <location>
        <begin position="5"/>
        <end position="123"/>
    </location>
</feature>
<evidence type="ECO:0000256" key="1">
    <source>
        <dbReference type="ARBA" id="ARBA00022553"/>
    </source>
</evidence>
<dbReference type="GO" id="GO:0005829">
    <property type="term" value="C:cytosol"/>
    <property type="evidence" value="ECO:0007669"/>
    <property type="project" value="TreeGrafter"/>
</dbReference>
<feature type="modified residue" description="4-aspartylphosphate" evidence="4">
    <location>
        <position position="55"/>
    </location>
</feature>
<evidence type="ECO:0000259" key="7">
    <source>
        <dbReference type="PROSITE" id="PS51755"/>
    </source>
</evidence>
<keyword evidence="1 4" id="KW-0597">Phosphoprotein</keyword>
<dbReference type="Pfam" id="PF00486">
    <property type="entry name" value="Trans_reg_C"/>
    <property type="match status" value="1"/>
</dbReference>
<dbReference type="Gene3D" id="6.10.250.690">
    <property type="match status" value="1"/>
</dbReference>
<dbReference type="GO" id="GO:0032993">
    <property type="term" value="C:protein-DNA complex"/>
    <property type="evidence" value="ECO:0007669"/>
    <property type="project" value="TreeGrafter"/>
</dbReference>
<dbReference type="EMBL" id="CP139487">
    <property type="protein sequence ID" value="WPU64263.1"/>
    <property type="molecule type" value="Genomic_DNA"/>
</dbReference>
<keyword evidence="3 5" id="KW-0238">DNA-binding</keyword>
<evidence type="ECO:0000256" key="2">
    <source>
        <dbReference type="ARBA" id="ARBA00023012"/>
    </source>
</evidence>
<dbReference type="Pfam" id="PF00072">
    <property type="entry name" value="Response_reg"/>
    <property type="match status" value="1"/>
</dbReference>
<dbReference type="InterPro" id="IPR016032">
    <property type="entry name" value="Sig_transdc_resp-reg_C-effctor"/>
</dbReference>
<dbReference type="PANTHER" id="PTHR48111">
    <property type="entry name" value="REGULATOR OF RPOS"/>
    <property type="match status" value="1"/>
</dbReference>
<dbReference type="AlphaFoldDB" id="A0AAX4HMA8"/>
<dbReference type="Gene3D" id="1.10.10.10">
    <property type="entry name" value="Winged helix-like DNA-binding domain superfamily/Winged helix DNA-binding domain"/>
    <property type="match status" value="1"/>
</dbReference>
<keyword evidence="9" id="KW-1185">Reference proteome</keyword>
<dbReference type="PROSITE" id="PS51755">
    <property type="entry name" value="OMPR_PHOB"/>
    <property type="match status" value="1"/>
</dbReference>
<dbReference type="CDD" id="cd00383">
    <property type="entry name" value="trans_reg_C"/>
    <property type="match status" value="1"/>
</dbReference>
<dbReference type="InterPro" id="IPR039420">
    <property type="entry name" value="WalR-like"/>
</dbReference>
<dbReference type="PANTHER" id="PTHR48111:SF40">
    <property type="entry name" value="PHOSPHATE REGULON TRANSCRIPTIONAL REGULATORY PROTEIN PHOB"/>
    <property type="match status" value="1"/>
</dbReference>
<dbReference type="SUPFAM" id="SSF46894">
    <property type="entry name" value="C-terminal effector domain of the bipartite response regulators"/>
    <property type="match status" value="1"/>
</dbReference>
<evidence type="ECO:0000313" key="9">
    <source>
        <dbReference type="Proteomes" id="UP001324634"/>
    </source>
</evidence>
<evidence type="ECO:0000256" key="4">
    <source>
        <dbReference type="PROSITE-ProRule" id="PRU00169"/>
    </source>
</evidence>
<dbReference type="InterPro" id="IPR001867">
    <property type="entry name" value="OmpR/PhoB-type_DNA-bd"/>
</dbReference>
<dbReference type="InterPro" id="IPR036388">
    <property type="entry name" value="WH-like_DNA-bd_sf"/>
</dbReference>
<dbReference type="Proteomes" id="UP001324634">
    <property type="component" value="Chromosome"/>
</dbReference>
<organism evidence="8 9">
    <name type="scientific">Peredibacter starrii</name>
    <dbReference type="NCBI Taxonomy" id="28202"/>
    <lineage>
        <taxon>Bacteria</taxon>
        <taxon>Pseudomonadati</taxon>
        <taxon>Bdellovibrionota</taxon>
        <taxon>Bacteriovoracia</taxon>
        <taxon>Bacteriovoracales</taxon>
        <taxon>Bacteriovoracaceae</taxon>
        <taxon>Peredibacter</taxon>
    </lineage>
</organism>
<sequence>MKNATILVIEDEQDIRDLISFQLKSEGHNVLIAESVDKAIGIVERPDKIDLFIIDWMLPGVMSGLEFTKKLRAQKNYKDTPIVMITALTQPENIVAALDAGADDYITKPFDLKVLEARVRVQLRELKTDKTDDDTLDFGLMKIEVSKCRVIVEKDEINLTSTEFKILSMLAQKPGHVFTREQFINNIQGENIFVTGRTIDTHIAGLRKKIGPAANMIETIRGIGYRFKDVL</sequence>
<dbReference type="InterPro" id="IPR011006">
    <property type="entry name" value="CheY-like_superfamily"/>
</dbReference>
<evidence type="ECO:0000313" key="8">
    <source>
        <dbReference type="EMBL" id="WPU64263.1"/>
    </source>
</evidence>
<feature type="DNA-binding region" description="OmpR/PhoB-type" evidence="5">
    <location>
        <begin position="133"/>
        <end position="229"/>
    </location>
</feature>
<dbReference type="GO" id="GO:0006355">
    <property type="term" value="P:regulation of DNA-templated transcription"/>
    <property type="evidence" value="ECO:0007669"/>
    <property type="project" value="InterPro"/>
</dbReference>
<dbReference type="SUPFAM" id="SSF52172">
    <property type="entry name" value="CheY-like"/>
    <property type="match status" value="1"/>
</dbReference>
<evidence type="ECO:0000259" key="6">
    <source>
        <dbReference type="PROSITE" id="PS50110"/>
    </source>
</evidence>
<dbReference type="GO" id="GO:0000156">
    <property type="term" value="F:phosphorelay response regulator activity"/>
    <property type="evidence" value="ECO:0007669"/>
    <property type="project" value="TreeGrafter"/>
</dbReference>
<dbReference type="Gene3D" id="3.40.50.2300">
    <property type="match status" value="1"/>
</dbReference>
<dbReference type="InterPro" id="IPR001789">
    <property type="entry name" value="Sig_transdc_resp-reg_receiver"/>
</dbReference>
<evidence type="ECO:0000256" key="5">
    <source>
        <dbReference type="PROSITE-ProRule" id="PRU01091"/>
    </source>
</evidence>
<dbReference type="SMART" id="SM00862">
    <property type="entry name" value="Trans_reg_C"/>
    <property type="match status" value="1"/>
</dbReference>
<feature type="domain" description="OmpR/PhoB-type" evidence="7">
    <location>
        <begin position="133"/>
        <end position="229"/>
    </location>
</feature>
<evidence type="ECO:0000256" key="3">
    <source>
        <dbReference type="ARBA" id="ARBA00023125"/>
    </source>
</evidence>
<dbReference type="KEGG" id="psti:SOO65_16335"/>
<dbReference type="RefSeq" id="WP_321392733.1">
    <property type="nucleotide sequence ID" value="NZ_CP139487.1"/>
</dbReference>
<dbReference type="GO" id="GO:0000976">
    <property type="term" value="F:transcription cis-regulatory region binding"/>
    <property type="evidence" value="ECO:0007669"/>
    <property type="project" value="TreeGrafter"/>
</dbReference>
<keyword evidence="2" id="KW-0902">Two-component regulatory system</keyword>
<gene>
    <name evidence="8" type="ORF">SOO65_16335</name>
</gene>
<reference evidence="8 9" key="1">
    <citation type="submission" date="2023-11" db="EMBL/GenBank/DDBJ databases">
        <title>Peredibacter starrii A3.12.</title>
        <authorList>
            <person name="Mitchell R.J."/>
        </authorList>
    </citation>
    <scope>NUCLEOTIDE SEQUENCE [LARGE SCALE GENOMIC DNA]</scope>
    <source>
        <strain evidence="8 9">A3.12</strain>
    </source>
</reference>
<name>A0AAX4HMA8_9BACT</name>
<dbReference type="SMART" id="SM00448">
    <property type="entry name" value="REC"/>
    <property type="match status" value="1"/>
</dbReference>
<dbReference type="PROSITE" id="PS50110">
    <property type="entry name" value="RESPONSE_REGULATORY"/>
    <property type="match status" value="1"/>
</dbReference>
<proteinExistence type="predicted"/>